<keyword evidence="3" id="KW-1185">Reference proteome</keyword>
<feature type="domain" description="KaiB" evidence="1">
    <location>
        <begin position="175"/>
        <end position="256"/>
    </location>
</feature>
<dbReference type="STRING" id="582515.KR51_00027990"/>
<protein>
    <submittedName>
        <fullName evidence="2">KaiB domain protein</fullName>
    </submittedName>
</protein>
<dbReference type="SMART" id="SM01248">
    <property type="entry name" value="KaiB"/>
    <property type="match status" value="1"/>
</dbReference>
<evidence type="ECO:0000313" key="2">
    <source>
        <dbReference type="EMBL" id="ERN40809.1"/>
    </source>
</evidence>
<dbReference type="InParanoid" id="U5DJQ2"/>
<dbReference type="InterPro" id="IPR039022">
    <property type="entry name" value="KaiB-like"/>
</dbReference>
<dbReference type="InterPro" id="IPR036249">
    <property type="entry name" value="Thioredoxin-like_sf"/>
</dbReference>
<dbReference type="SUPFAM" id="SSF52833">
    <property type="entry name" value="Thioredoxin-like"/>
    <property type="match status" value="1"/>
</dbReference>
<organism evidence="2 3">
    <name type="scientific">Rubidibacter lacunae KORDI 51-2</name>
    <dbReference type="NCBI Taxonomy" id="582515"/>
    <lineage>
        <taxon>Bacteria</taxon>
        <taxon>Bacillati</taxon>
        <taxon>Cyanobacteriota</taxon>
        <taxon>Cyanophyceae</taxon>
        <taxon>Oscillatoriophycideae</taxon>
        <taxon>Chroococcales</taxon>
        <taxon>Aphanothecaceae</taxon>
        <taxon>Rubidibacter</taxon>
    </lineage>
</organism>
<dbReference type="EMBL" id="ASSJ01000070">
    <property type="protein sequence ID" value="ERN40809.1"/>
    <property type="molecule type" value="Genomic_DNA"/>
</dbReference>
<dbReference type="AlphaFoldDB" id="U5DJQ2"/>
<dbReference type="Pfam" id="PF07689">
    <property type="entry name" value="KaiB"/>
    <property type="match status" value="1"/>
</dbReference>
<evidence type="ECO:0000313" key="3">
    <source>
        <dbReference type="Proteomes" id="UP000016960"/>
    </source>
</evidence>
<sequence>MASALHPVSVPAARTSKDIALFTPAGDLVYCCDIEASARWHADLCVQLQELLGLPEPPHFLVPSHTATIVRWLDPETQQVVSAAELYPPGWQHRSLLSAAFGLANNDWRVLPWQEECCDPLLLQAHRGRFPQLWDCHEAIVQCTLSEALLPTAAVSVSENQLTGAIASPTGYVLRLFVSGRSPLAESILATLHQLLDRRLQQPYTLKVVDISKHPEQAELNQVSATPTLVRVWPKPLRRIVGGWDNLQRLLDLVSAT</sequence>
<name>U5DJQ2_9CHRO</name>
<gene>
    <name evidence="2" type="ORF">KR51_00027990</name>
</gene>
<proteinExistence type="predicted"/>
<dbReference type="GO" id="GO:0048511">
    <property type="term" value="P:rhythmic process"/>
    <property type="evidence" value="ECO:0007669"/>
    <property type="project" value="InterPro"/>
</dbReference>
<dbReference type="eggNOG" id="COG4251">
    <property type="taxonomic scope" value="Bacteria"/>
</dbReference>
<comment type="caution">
    <text evidence="2">The sequence shown here is derived from an EMBL/GenBank/DDBJ whole genome shotgun (WGS) entry which is preliminary data.</text>
</comment>
<dbReference type="Gene3D" id="3.40.30.10">
    <property type="entry name" value="Glutaredoxin"/>
    <property type="match status" value="1"/>
</dbReference>
<dbReference type="PANTHER" id="PTHR41709:SF2">
    <property type="entry name" value="CIRCADIAN CLOCK PROTEIN KAIB2"/>
    <property type="match status" value="1"/>
</dbReference>
<dbReference type="CDD" id="cd02978">
    <property type="entry name" value="KaiB_like"/>
    <property type="match status" value="1"/>
</dbReference>
<dbReference type="PATRIC" id="fig|582515.4.peg.3152"/>
<reference evidence="2 3" key="1">
    <citation type="submission" date="2013-05" db="EMBL/GenBank/DDBJ databases">
        <title>Draft genome sequence of Rubidibacter lacunae KORDI 51-2.</title>
        <authorList>
            <person name="Choi D.H."/>
            <person name="Noh J.H."/>
            <person name="Kwon K.-K."/>
            <person name="Lee J.-H."/>
            <person name="Ryu J.-Y."/>
        </authorList>
    </citation>
    <scope>NUCLEOTIDE SEQUENCE [LARGE SCALE GENOMIC DNA]</scope>
    <source>
        <strain evidence="2 3">KORDI 51-2</strain>
    </source>
</reference>
<dbReference type="OrthoDB" id="5458519at2"/>
<dbReference type="InterPro" id="IPR011649">
    <property type="entry name" value="KaiB_domain"/>
</dbReference>
<dbReference type="PANTHER" id="PTHR41709">
    <property type="entry name" value="KAIB-LIKE PROTEIN 1"/>
    <property type="match status" value="1"/>
</dbReference>
<accession>U5DJQ2</accession>
<dbReference type="Proteomes" id="UP000016960">
    <property type="component" value="Unassembled WGS sequence"/>
</dbReference>
<evidence type="ECO:0000259" key="1">
    <source>
        <dbReference type="SMART" id="SM01248"/>
    </source>
</evidence>